<reference evidence="3 4" key="2">
    <citation type="submission" date="2015-05" db="EMBL/GenBank/DDBJ databases">
        <authorList>
            <person name="Morales-Cruz A."/>
            <person name="Amrine K.C."/>
            <person name="Cantu D."/>
        </authorList>
    </citation>
    <scope>NUCLEOTIDE SEQUENCE [LARGE SCALE GENOMIC DNA]</scope>
    <source>
        <strain evidence="3">UCRPC4</strain>
    </source>
</reference>
<dbReference type="InterPro" id="IPR052917">
    <property type="entry name" value="Stress-Dev_Protein"/>
</dbReference>
<dbReference type="PANTHER" id="PTHR34818">
    <property type="entry name" value="PROTEIN BLI-3"/>
    <property type="match status" value="1"/>
</dbReference>
<dbReference type="PANTHER" id="PTHR34818:SF1">
    <property type="entry name" value="PROTEIN BLI-3"/>
    <property type="match status" value="1"/>
</dbReference>
<evidence type="ECO:0000256" key="1">
    <source>
        <dbReference type="SAM" id="MobiDB-lite"/>
    </source>
</evidence>
<feature type="region of interest" description="Disordered" evidence="1">
    <location>
        <begin position="1"/>
        <end position="26"/>
    </location>
</feature>
<reference evidence="3 4" key="1">
    <citation type="submission" date="2015-05" db="EMBL/GenBank/DDBJ databases">
        <title>Distinctive expansion of gene families associated with plant cell wall degradation and secondary metabolism in the genomes of grapevine trunk pathogens.</title>
        <authorList>
            <person name="Lawrence D.P."/>
            <person name="Travadon R."/>
            <person name="Rolshausen P.E."/>
            <person name="Baumgartner K."/>
        </authorList>
    </citation>
    <scope>NUCLEOTIDE SEQUENCE [LARGE SCALE GENOMIC DNA]</scope>
    <source>
        <strain evidence="3">UCRPC4</strain>
    </source>
</reference>
<feature type="compositionally biased region" description="Polar residues" evidence="1">
    <location>
        <begin position="1"/>
        <end position="20"/>
    </location>
</feature>
<organism evidence="3 4">
    <name type="scientific">Phaeomoniella chlamydospora</name>
    <name type="common">Phaeoacremonium chlamydosporum</name>
    <dbReference type="NCBI Taxonomy" id="158046"/>
    <lineage>
        <taxon>Eukaryota</taxon>
        <taxon>Fungi</taxon>
        <taxon>Dikarya</taxon>
        <taxon>Ascomycota</taxon>
        <taxon>Pezizomycotina</taxon>
        <taxon>Eurotiomycetes</taxon>
        <taxon>Chaetothyriomycetidae</taxon>
        <taxon>Phaeomoniellales</taxon>
        <taxon>Phaeomoniellaceae</taxon>
        <taxon>Phaeomoniella</taxon>
    </lineage>
</organism>
<sequence>MPDPLTTSEVNAGNDPSVSKQYDDETPASKRIEDFYSFADSLKICLMGTTRQGLGQVSRAMAVAKREGPDFIFLCNKNSRKFEDLNHSSKVQLTFQDSSSQSWASVTGEAVVTSNSDPRIKDLQSPFVSAWFGDLGDGVHNGKAEDPRMALIEVKSEYIAYWQSQSTKLGFLKEIIESNVTGKVANTGVLRELKGSEIEQARK</sequence>
<feature type="domain" description="General stress protein FMN-binding split barrel" evidence="2">
    <location>
        <begin position="32"/>
        <end position="184"/>
    </location>
</feature>
<evidence type="ECO:0000313" key="4">
    <source>
        <dbReference type="Proteomes" id="UP000053317"/>
    </source>
</evidence>
<evidence type="ECO:0000313" key="3">
    <source>
        <dbReference type="EMBL" id="KKY29145.1"/>
    </source>
</evidence>
<dbReference type="Proteomes" id="UP000053317">
    <property type="component" value="Unassembled WGS sequence"/>
</dbReference>
<dbReference type="Gene3D" id="2.30.110.10">
    <property type="entry name" value="Electron Transport, Fmn-binding Protein, Chain A"/>
    <property type="match status" value="1"/>
</dbReference>
<name>A0A0G2HLE7_PHACM</name>
<accession>A0A0G2HLE7</accession>
<dbReference type="Pfam" id="PF16242">
    <property type="entry name" value="Pyrid_ox_like"/>
    <property type="match status" value="1"/>
</dbReference>
<protein>
    <submittedName>
        <fullName evidence="3">Putative blue light-inducible protein bli-3</fullName>
    </submittedName>
</protein>
<evidence type="ECO:0000259" key="2">
    <source>
        <dbReference type="Pfam" id="PF16242"/>
    </source>
</evidence>
<gene>
    <name evidence="3" type="ORF">UCRPC4_g00177</name>
</gene>
<proteinExistence type="predicted"/>
<dbReference type="OrthoDB" id="434253at2759"/>
<dbReference type="InterPro" id="IPR038725">
    <property type="entry name" value="YdaG_split_barrel_FMN-bd"/>
</dbReference>
<dbReference type="SUPFAM" id="SSF50475">
    <property type="entry name" value="FMN-binding split barrel"/>
    <property type="match status" value="1"/>
</dbReference>
<dbReference type="InterPro" id="IPR012349">
    <property type="entry name" value="Split_barrel_FMN-bd"/>
</dbReference>
<comment type="caution">
    <text evidence="3">The sequence shown here is derived from an EMBL/GenBank/DDBJ whole genome shotgun (WGS) entry which is preliminary data.</text>
</comment>
<dbReference type="EMBL" id="LCWF01000005">
    <property type="protein sequence ID" value="KKY29145.1"/>
    <property type="molecule type" value="Genomic_DNA"/>
</dbReference>
<keyword evidence="4" id="KW-1185">Reference proteome</keyword>
<dbReference type="AlphaFoldDB" id="A0A0G2HLE7"/>